<name>A0A226F3P3_FOLCA</name>
<dbReference type="Proteomes" id="UP000198287">
    <property type="component" value="Unassembled WGS sequence"/>
</dbReference>
<dbReference type="SMART" id="SM00042">
    <property type="entry name" value="CUB"/>
    <property type="match status" value="1"/>
</dbReference>
<dbReference type="CDD" id="cd00041">
    <property type="entry name" value="CUB"/>
    <property type="match status" value="1"/>
</dbReference>
<evidence type="ECO:0000256" key="1">
    <source>
        <dbReference type="ARBA" id="ARBA00022737"/>
    </source>
</evidence>
<dbReference type="Pfam" id="PF00431">
    <property type="entry name" value="CUB"/>
    <property type="match status" value="1"/>
</dbReference>
<evidence type="ECO:0000256" key="4">
    <source>
        <dbReference type="SAM" id="Phobius"/>
    </source>
</evidence>
<accession>A0A226F3P3</accession>
<dbReference type="InterPro" id="IPR035914">
    <property type="entry name" value="Sperma_CUB_dom_sf"/>
</dbReference>
<keyword evidence="4" id="KW-0472">Membrane</keyword>
<dbReference type="InterPro" id="IPR000859">
    <property type="entry name" value="CUB_dom"/>
</dbReference>
<proteinExistence type="predicted"/>
<evidence type="ECO:0000259" key="6">
    <source>
        <dbReference type="PROSITE" id="PS01180"/>
    </source>
</evidence>
<dbReference type="SUPFAM" id="SSF49854">
    <property type="entry name" value="Spermadhesin, CUB domain"/>
    <property type="match status" value="1"/>
</dbReference>
<dbReference type="PROSITE" id="PS01180">
    <property type="entry name" value="CUB"/>
    <property type="match status" value="1"/>
</dbReference>
<reference evidence="7 8" key="1">
    <citation type="submission" date="2015-12" db="EMBL/GenBank/DDBJ databases">
        <title>The genome of Folsomia candida.</title>
        <authorList>
            <person name="Faddeeva A."/>
            <person name="Derks M.F."/>
            <person name="Anvar Y."/>
            <person name="Smit S."/>
            <person name="Van Straalen N."/>
            <person name="Roelofs D."/>
        </authorList>
    </citation>
    <scope>NUCLEOTIDE SEQUENCE [LARGE SCALE GENOMIC DNA]</scope>
    <source>
        <strain evidence="7 8">VU population</strain>
        <tissue evidence="7">Whole body</tissue>
    </source>
</reference>
<feature type="domain" description="CUB" evidence="6">
    <location>
        <begin position="153"/>
        <end position="274"/>
    </location>
</feature>
<organism evidence="7 8">
    <name type="scientific">Folsomia candida</name>
    <name type="common">Springtail</name>
    <dbReference type="NCBI Taxonomy" id="158441"/>
    <lineage>
        <taxon>Eukaryota</taxon>
        <taxon>Metazoa</taxon>
        <taxon>Ecdysozoa</taxon>
        <taxon>Arthropoda</taxon>
        <taxon>Hexapoda</taxon>
        <taxon>Collembola</taxon>
        <taxon>Entomobryomorpha</taxon>
        <taxon>Isotomoidea</taxon>
        <taxon>Isotomidae</taxon>
        <taxon>Proisotominae</taxon>
        <taxon>Folsomia</taxon>
    </lineage>
</organism>
<dbReference type="OrthoDB" id="443634at2759"/>
<dbReference type="AlphaFoldDB" id="A0A226F3P3"/>
<evidence type="ECO:0000256" key="3">
    <source>
        <dbReference type="PROSITE-ProRule" id="PRU00059"/>
    </source>
</evidence>
<dbReference type="PANTHER" id="PTHR24251">
    <property type="entry name" value="OVOCHYMASE-RELATED"/>
    <property type="match status" value="1"/>
</dbReference>
<dbReference type="Gene3D" id="2.60.120.290">
    <property type="entry name" value="Spermadhesin, CUB domain"/>
    <property type="match status" value="1"/>
</dbReference>
<comment type="caution">
    <text evidence="7">The sequence shown here is derived from an EMBL/GenBank/DDBJ whole genome shotgun (WGS) entry which is preliminary data.</text>
</comment>
<keyword evidence="5" id="KW-0732">Signal</keyword>
<gene>
    <name evidence="7" type="ORF">Fcan01_00102</name>
</gene>
<protein>
    <submittedName>
        <fullName evidence="7">Cubilin</fullName>
    </submittedName>
</protein>
<feature type="signal peptide" evidence="5">
    <location>
        <begin position="1"/>
        <end position="19"/>
    </location>
</feature>
<keyword evidence="4" id="KW-1133">Transmembrane helix</keyword>
<feature type="transmembrane region" description="Helical" evidence="4">
    <location>
        <begin position="35"/>
        <end position="58"/>
    </location>
</feature>
<evidence type="ECO:0000256" key="5">
    <source>
        <dbReference type="SAM" id="SignalP"/>
    </source>
</evidence>
<dbReference type="EMBL" id="LNIX01000001">
    <property type="protein sequence ID" value="OXA63980.1"/>
    <property type="molecule type" value="Genomic_DNA"/>
</dbReference>
<evidence type="ECO:0000313" key="7">
    <source>
        <dbReference type="EMBL" id="OXA63980.1"/>
    </source>
</evidence>
<dbReference type="OMA" id="ELIFITF"/>
<keyword evidence="2" id="KW-1015">Disulfide bond</keyword>
<keyword evidence="8" id="KW-1185">Reference proteome</keyword>
<keyword evidence="1" id="KW-0677">Repeat</keyword>
<evidence type="ECO:0000313" key="8">
    <source>
        <dbReference type="Proteomes" id="UP000198287"/>
    </source>
</evidence>
<comment type="caution">
    <text evidence="3">Lacks conserved residue(s) required for the propagation of feature annotation.</text>
</comment>
<evidence type="ECO:0000256" key="2">
    <source>
        <dbReference type="ARBA" id="ARBA00023157"/>
    </source>
</evidence>
<keyword evidence="4" id="KW-0812">Transmembrane</keyword>
<sequence>MNPTSLIILVAFFFAAVTAAPQPNQGRPDDPEPELIFITFILYSYIFVTTCGGIVNAYSASIEFQLGGSIRADMRCVWIVQTPYFTKRFNLIASGLKETDGLYITAVSIVGLSSSEKLSTIGQNVTVTSRSAMITLIVGHAPTLGFKMEFYSSGGSSVAPYVTSYTILTTAKGNVTYPSNGGNYGNYEIALFPIAASVPGQPTLRFTRVDLESEPTCAYDSIKIYNWFDGNYLQVAIFCGNTIPTSVTLQDGVGVVLFKSDLSWTRTGFDFQYE</sequence>
<feature type="chain" id="PRO_5012623983" evidence="5">
    <location>
        <begin position="20"/>
        <end position="274"/>
    </location>
</feature>